<reference evidence="1 2" key="1">
    <citation type="submission" date="2015-01" db="EMBL/GenBank/DDBJ databases">
        <authorList>
            <person name="Xiang T."/>
            <person name="Song Y."/>
            <person name="Huang L."/>
            <person name="Wang B."/>
            <person name="Wu P."/>
        </authorList>
    </citation>
    <scope>NUCLEOTIDE SEQUENCE [LARGE SCALE GENOMIC DNA]</scope>
    <source>
        <strain evidence="1 2">Cc12</strain>
    </source>
</reference>
<gene>
    <name evidence="1" type="ORF">CCAN12_810111</name>
</gene>
<accession>A0A0B7HQM5</accession>
<evidence type="ECO:0000313" key="2">
    <source>
        <dbReference type="Proteomes" id="UP000044026"/>
    </source>
</evidence>
<proteinExistence type="predicted"/>
<name>A0A0B7HQM5_9FLAO</name>
<organism evidence="1 2">
    <name type="scientific">Capnocytophaga canimorsus</name>
    <dbReference type="NCBI Taxonomy" id="28188"/>
    <lineage>
        <taxon>Bacteria</taxon>
        <taxon>Pseudomonadati</taxon>
        <taxon>Bacteroidota</taxon>
        <taxon>Flavobacteriia</taxon>
        <taxon>Flavobacteriales</taxon>
        <taxon>Flavobacteriaceae</taxon>
        <taxon>Capnocytophaga</taxon>
    </lineage>
</organism>
<evidence type="ECO:0000313" key="1">
    <source>
        <dbReference type="EMBL" id="CEN41605.1"/>
    </source>
</evidence>
<dbReference type="EMBL" id="CDOE01000080">
    <property type="protein sequence ID" value="CEN41605.1"/>
    <property type="molecule type" value="Genomic_DNA"/>
</dbReference>
<dbReference type="AlphaFoldDB" id="A0A0B7HQM5"/>
<sequence length="51" mass="6251">MRNRIAVNLSASINKNSYETKRIKEFGLDLYHLLFAFGNHRVDYYLLYYRY</sequence>
<protein>
    <submittedName>
        <fullName evidence="1">Uncharacterized protein</fullName>
    </submittedName>
</protein>
<dbReference type="Proteomes" id="UP000044026">
    <property type="component" value="Unassembled WGS sequence"/>
</dbReference>